<evidence type="ECO:0000256" key="1">
    <source>
        <dbReference type="SAM" id="MobiDB-lite"/>
    </source>
</evidence>
<evidence type="ECO:0000256" key="2">
    <source>
        <dbReference type="SAM" id="SignalP"/>
    </source>
</evidence>
<accession>A0A915C111</accession>
<organism evidence="3 4">
    <name type="scientific">Parascaris univalens</name>
    <name type="common">Nematode worm</name>
    <dbReference type="NCBI Taxonomy" id="6257"/>
    <lineage>
        <taxon>Eukaryota</taxon>
        <taxon>Metazoa</taxon>
        <taxon>Ecdysozoa</taxon>
        <taxon>Nematoda</taxon>
        <taxon>Chromadorea</taxon>
        <taxon>Rhabditida</taxon>
        <taxon>Spirurina</taxon>
        <taxon>Ascaridomorpha</taxon>
        <taxon>Ascaridoidea</taxon>
        <taxon>Ascarididae</taxon>
        <taxon>Parascaris</taxon>
    </lineage>
</organism>
<evidence type="ECO:0000313" key="3">
    <source>
        <dbReference type="Proteomes" id="UP000887569"/>
    </source>
</evidence>
<proteinExistence type="predicted"/>
<protein>
    <submittedName>
        <fullName evidence="4 5">Uncharacterized protein</fullName>
    </submittedName>
</protein>
<dbReference type="AlphaFoldDB" id="A0A915C111"/>
<feature type="signal peptide" evidence="2">
    <location>
        <begin position="1"/>
        <end position="18"/>
    </location>
</feature>
<feature type="region of interest" description="Disordered" evidence="1">
    <location>
        <begin position="211"/>
        <end position="235"/>
    </location>
</feature>
<name>A0A915C111_PARUN</name>
<dbReference type="Proteomes" id="UP000887569">
    <property type="component" value="Unplaced"/>
</dbReference>
<evidence type="ECO:0000313" key="4">
    <source>
        <dbReference type="WBParaSite" id="PgR074X_g020_t01"/>
    </source>
</evidence>
<dbReference type="WBParaSite" id="PgR074X_g020_t02">
    <property type="protein sequence ID" value="PgR074X_g020_t02"/>
    <property type="gene ID" value="PgR074X_g020"/>
</dbReference>
<sequence length="235" mass="26812">MPFQRSLAALMLAQFVSSIVDLPDPLDHVTSWSMEGRPCGLSSFFDRLPIDDQRNLSVIWTNYTNANESMEECSATRSVIESLREHIREEIFAGRCGPSFLTNVSQTVRNEFRKVWSDHRLSLAVKEPLLKKLAYSLLNGNQLALFGKWLISLQIRKEEFAKKINGLSTDGREALERWTAIKFQEKEFLASLPKRIHDELETLYGHSGWSKVAEENDEDQSSKQFSENANGGNDK</sequence>
<evidence type="ECO:0000313" key="5">
    <source>
        <dbReference type="WBParaSite" id="PgR074X_g020_t02"/>
    </source>
</evidence>
<reference evidence="4 5" key="1">
    <citation type="submission" date="2022-11" db="UniProtKB">
        <authorList>
            <consortium name="WormBaseParasite"/>
        </authorList>
    </citation>
    <scope>IDENTIFICATION</scope>
</reference>
<keyword evidence="2" id="KW-0732">Signal</keyword>
<dbReference type="WBParaSite" id="PgR074X_g020_t01">
    <property type="protein sequence ID" value="PgR074X_g020_t01"/>
    <property type="gene ID" value="PgR074X_g020"/>
</dbReference>
<feature type="compositionally biased region" description="Polar residues" evidence="1">
    <location>
        <begin position="222"/>
        <end position="235"/>
    </location>
</feature>
<keyword evidence="3" id="KW-1185">Reference proteome</keyword>
<feature type="chain" id="PRO_5038276182" evidence="2">
    <location>
        <begin position="19"/>
        <end position="235"/>
    </location>
</feature>